<comment type="subcellular location">
    <subcellularLocation>
        <location evidence="4">Cytoplasm</location>
    </subcellularLocation>
</comment>
<dbReference type="AlphaFoldDB" id="A0A7S0Y9T6"/>
<keyword evidence="1 4" id="KW-0963">Cytoplasm</keyword>
<evidence type="ECO:0000256" key="5">
    <source>
        <dbReference type="SAM" id="Phobius"/>
    </source>
</evidence>
<comment type="function">
    <text evidence="4">Component of the eukaryotic translation initiation factor 3 (eIF-3) complex, which is involved in protein synthesis of a specialized repertoire of mRNAs and, together with other initiation factors, stimulates binding of mRNA and methionyl-tRNAi to the 40S ribosome. The eIF-3 complex specifically targets and initiates translation of a subset of mRNAs involved in cell proliferation.</text>
</comment>
<evidence type="ECO:0000256" key="3">
    <source>
        <dbReference type="ARBA" id="ARBA00022917"/>
    </source>
</evidence>
<reference evidence="6" key="1">
    <citation type="submission" date="2021-01" db="EMBL/GenBank/DDBJ databases">
        <authorList>
            <person name="Corre E."/>
            <person name="Pelletier E."/>
            <person name="Niang G."/>
            <person name="Scheremetjew M."/>
            <person name="Finn R."/>
            <person name="Kale V."/>
            <person name="Holt S."/>
            <person name="Cochrane G."/>
            <person name="Meng A."/>
            <person name="Brown T."/>
            <person name="Cohen L."/>
        </authorList>
    </citation>
    <scope>NUCLEOTIDE SEQUENCE</scope>
    <source>
        <strain evidence="6">SAG 63-3</strain>
    </source>
</reference>
<evidence type="ECO:0000313" key="6">
    <source>
        <dbReference type="EMBL" id="CAD8764671.1"/>
    </source>
</evidence>
<dbReference type="PANTHER" id="PTHR13242:SF0">
    <property type="entry name" value="EUKARYOTIC TRANSLATION INITIATION FACTOR 3 SUBUNIT L"/>
    <property type="match status" value="1"/>
</dbReference>
<keyword evidence="5" id="KW-1133">Transmembrane helix</keyword>
<evidence type="ECO:0000256" key="1">
    <source>
        <dbReference type="ARBA" id="ARBA00022490"/>
    </source>
</evidence>
<dbReference type="HAMAP" id="MF_03011">
    <property type="entry name" value="eIF3l"/>
    <property type="match status" value="1"/>
</dbReference>
<keyword evidence="5" id="KW-0472">Membrane</keyword>
<keyword evidence="2 4" id="KW-0396">Initiation factor</keyword>
<accession>A0A7S0Y9T6</accession>
<comment type="similarity">
    <text evidence="4">Belongs to the eIF-3 subunit L family.</text>
</comment>
<sequence length="519" mass="60272">MSHRYYNDGYYQQVPDLIQQFIYSFYRHIRDRNTKEIESMYEVSFVKFSENFYKGSSWPPFESVAEFAERDHVFGLLYKELYYRHLFAQSIPTLQDRIDSFKNYSELFDLLLNNNVNMILPNKWIWDLVDEYCYQFQNWGQYRCKPANMNDEDLERMKSCKDIWAVETVATTLQRLVDRSGIVKELEEDGGVKLYSYNGLYPNQSNVLRLVGYFSLLGLLRVRCLVGDYQAALKAIYPINLFDQKNLFATRIIGAAICLYFYSGFAYLMQRRYLDAVRCFNYISLHIYRVKNHYMHSNQLEVLRMNERHYALLALAVALCPASAKFLDETVQLQLNDRQEDHIATMCRGGLSAEKVLETLFSEAGPKFVTLQAPNYTRPSVNSNDQAFRGQLAAFMEEARIALALPTLKQFLRLYSSVTLTKLANLLEMEPAVLRAALLKRIERNVQIRHNGSNLDMTYGEEVKATDLDFTLEKNAETGEEMVIAQVAPANVSFVPLLKHHINRFQNILKDLDNSTIAA</sequence>
<dbReference type="GO" id="GO:0005852">
    <property type="term" value="C:eukaryotic translation initiation factor 3 complex"/>
    <property type="evidence" value="ECO:0007669"/>
    <property type="project" value="UniProtKB-UniRule"/>
</dbReference>
<gene>
    <name evidence="6" type="ORF">PPAR00522_LOCUS1055</name>
</gene>
<comment type="subunit">
    <text evidence="4">Component of the eukaryotic translation initiation factor 3 (eIF-3) complex.</text>
</comment>
<dbReference type="GO" id="GO:0033290">
    <property type="term" value="C:eukaryotic 48S preinitiation complex"/>
    <property type="evidence" value="ECO:0007669"/>
    <property type="project" value="UniProtKB-UniRule"/>
</dbReference>
<keyword evidence="5" id="KW-0812">Transmembrane</keyword>
<name>A0A7S0Y9T6_9CHLO</name>
<dbReference type="EMBL" id="HBFM01001902">
    <property type="protein sequence ID" value="CAD8764671.1"/>
    <property type="molecule type" value="Transcribed_RNA"/>
</dbReference>
<keyword evidence="3 4" id="KW-0648">Protein biosynthesis</keyword>
<protein>
    <recommendedName>
        <fullName evidence="4">Eukaryotic translation initiation factor 3 subunit L</fullName>
        <shortName evidence="4">eIF3l</shortName>
    </recommendedName>
</protein>
<dbReference type="GO" id="GO:0003743">
    <property type="term" value="F:translation initiation factor activity"/>
    <property type="evidence" value="ECO:0007669"/>
    <property type="project" value="UniProtKB-UniRule"/>
</dbReference>
<dbReference type="GO" id="GO:0001732">
    <property type="term" value="P:formation of cytoplasmic translation initiation complex"/>
    <property type="evidence" value="ECO:0007669"/>
    <property type="project" value="UniProtKB-UniRule"/>
</dbReference>
<dbReference type="PANTHER" id="PTHR13242">
    <property type="entry name" value="EUKARYOTIC TRANSLATION INITIATION FACTOR 3"/>
    <property type="match status" value="1"/>
</dbReference>
<dbReference type="Pfam" id="PF10255">
    <property type="entry name" value="Paf67"/>
    <property type="match status" value="1"/>
</dbReference>
<dbReference type="GO" id="GO:0016282">
    <property type="term" value="C:eukaryotic 43S preinitiation complex"/>
    <property type="evidence" value="ECO:0007669"/>
    <property type="project" value="UniProtKB-UniRule"/>
</dbReference>
<proteinExistence type="inferred from homology"/>
<feature type="transmembrane region" description="Helical" evidence="5">
    <location>
        <begin position="248"/>
        <end position="268"/>
    </location>
</feature>
<evidence type="ECO:0000256" key="4">
    <source>
        <dbReference type="HAMAP-Rule" id="MF_03011"/>
    </source>
</evidence>
<evidence type="ECO:0000256" key="2">
    <source>
        <dbReference type="ARBA" id="ARBA00022540"/>
    </source>
</evidence>
<dbReference type="InterPro" id="IPR019382">
    <property type="entry name" value="eIF3l"/>
</dbReference>
<organism evidence="6">
    <name type="scientific">Polytomella parva</name>
    <dbReference type="NCBI Taxonomy" id="51329"/>
    <lineage>
        <taxon>Eukaryota</taxon>
        <taxon>Viridiplantae</taxon>
        <taxon>Chlorophyta</taxon>
        <taxon>core chlorophytes</taxon>
        <taxon>Chlorophyceae</taxon>
        <taxon>CS clade</taxon>
        <taxon>Chlamydomonadales</taxon>
        <taxon>Chlamydomonadaceae</taxon>
        <taxon>Polytomella</taxon>
    </lineage>
</organism>